<keyword evidence="4" id="KW-0949">S-adenosyl-L-methionine</keyword>
<evidence type="ECO:0000313" key="8">
    <source>
        <dbReference type="EMBL" id="KMZ60977.1"/>
    </source>
</evidence>
<evidence type="ECO:0000259" key="7">
    <source>
        <dbReference type="Pfam" id="PF00588"/>
    </source>
</evidence>
<evidence type="ECO:0000256" key="3">
    <source>
        <dbReference type="ARBA" id="ARBA00022679"/>
    </source>
</evidence>
<keyword evidence="5" id="KW-0819">tRNA processing</keyword>
<evidence type="ECO:0000256" key="6">
    <source>
        <dbReference type="ARBA" id="ARBA00022884"/>
    </source>
</evidence>
<gene>
    <name evidence="8" type="ORF">ZOSMA_55G00280</name>
</gene>
<proteinExistence type="inferred from homology"/>
<dbReference type="EMBL" id="LFYR01001545">
    <property type="protein sequence ID" value="KMZ60977.1"/>
    <property type="molecule type" value="Genomic_DNA"/>
</dbReference>
<dbReference type="Proteomes" id="UP000036987">
    <property type="component" value="Unassembled WGS sequence"/>
</dbReference>
<keyword evidence="6" id="KW-0694">RNA-binding</keyword>
<organism evidence="8 9">
    <name type="scientific">Zostera marina</name>
    <name type="common">Eelgrass</name>
    <dbReference type="NCBI Taxonomy" id="29655"/>
    <lineage>
        <taxon>Eukaryota</taxon>
        <taxon>Viridiplantae</taxon>
        <taxon>Streptophyta</taxon>
        <taxon>Embryophyta</taxon>
        <taxon>Tracheophyta</taxon>
        <taxon>Spermatophyta</taxon>
        <taxon>Magnoliopsida</taxon>
        <taxon>Liliopsida</taxon>
        <taxon>Zosteraceae</taxon>
        <taxon>Zostera</taxon>
    </lineage>
</organism>
<dbReference type="Gene3D" id="3.40.1280.10">
    <property type="match status" value="1"/>
</dbReference>
<accession>A0A0K9NY46</accession>
<dbReference type="OMA" id="WDSTQEC"/>
<dbReference type="InterPro" id="IPR001537">
    <property type="entry name" value="SpoU_MeTrfase"/>
</dbReference>
<evidence type="ECO:0000313" key="9">
    <source>
        <dbReference type="Proteomes" id="UP000036987"/>
    </source>
</evidence>
<dbReference type="AlphaFoldDB" id="A0A0K9NY46"/>
<dbReference type="OrthoDB" id="241340at2759"/>
<dbReference type="InterPro" id="IPR033671">
    <property type="entry name" value="TrmH"/>
</dbReference>
<dbReference type="HAMAP" id="MF_02060">
    <property type="entry name" value="tRNA_methyltr_TrmH"/>
    <property type="match status" value="1"/>
</dbReference>
<dbReference type="STRING" id="29655.A0A0K9NY46"/>
<sequence>MNSSKILVPTSFLFVLNRKPLSRNHLQAIPRRGFSFCSPSLSSVSFHSLRKRRSFHSYRCSHYLPELDSESVEDLDTVETLLAEPARVQKLMKMERRRDPNEGEIVERWFPYHNRCLCRSESESLSLESNEVIEALENYILDVRKEKMKRIVANRSYSISLVVEGLTDFGNVSAAFRSADALGIQSAHVISGDNKQRYRDNRHVSRGSEKWLDIELWKSPSECFKALKSRGYRIATTLLGPDTVSIYDMDWSLPTAIVVGNEQKGISDESLELSDFNCCIPMNGMVDSFNVSVAAGILMHHAVSDRISKMGSHGDLTSKEKQILLAEFYLRHRKGTIKIVEEYGIRKLGNFMPKL</sequence>
<keyword evidence="2 8" id="KW-0489">Methyltransferase</keyword>
<keyword evidence="3 8" id="KW-0808">Transferase</keyword>
<dbReference type="Pfam" id="PF00588">
    <property type="entry name" value="SpoU_methylase"/>
    <property type="match status" value="1"/>
</dbReference>
<dbReference type="InterPro" id="IPR029026">
    <property type="entry name" value="tRNA_m1G_MTases_N"/>
</dbReference>
<dbReference type="SUPFAM" id="SSF75217">
    <property type="entry name" value="alpha/beta knot"/>
    <property type="match status" value="1"/>
</dbReference>
<dbReference type="CDD" id="cd18092">
    <property type="entry name" value="SpoU-like_TrmH"/>
    <property type="match status" value="1"/>
</dbReference>
<protein>
    <submittedName>
        <fullName evidence="8">tRNA guanosine-2'-O-methyltransferase</fullName>
    </submittedName>
</protein>
<evidence type="ECO:0000256" key="2">
    <source>
        <dbReference type="ARBA" id="ARBA00022603"/>
    </source>
</evidence>
<evidence type="ECO:0000256" key="1">
    <source>
        <dbReference type="ARBA" id="ARBA00022555"/>
    </source>
</evidence>
<keyword evidence="9" id="KW-1185">Reference proteome</keyword>
<dbReference type="InterPro" id="IPR029028">
    <property type="entry name" value="Alpha/beta_knot_MTases"/>
</dbReference>
<dbReference type="GO" id="GO:0002938">
    <property type="term" value="P:tRNA guanine ribose methylation"/>
    <property type="evidence" value="ECO:0000318"/>
    <property type="project" value="GO_Central"/>
</dbReference>
<evidence type="ECO:0000256" key="4">
    <source>
        <dbReference type="ARBA" id="ARBA00022691"/>
    </source>
</evidence>
<dbReference type="GO" id="GO:0008173">
    <property type="term" value="F:RNA methyltransferase activity"/>
    <property type="evidence" value="ECO:0007669"/>
    <property type="project" value="InterPro"/>
</dbReference>
<dbReference type="GO" id="GO:0000049">
    <property type="term" value="F:tRNA binding"/>
    <property type="evidence" value="ECO:0007669"/>
    <property type="project" value="UniProtKB-KW"/>
</dbReference>
<dbReference type="PANTHER" id="PTHR43453:SF1">
    <property type="entry name" value="TRNA_RRNA METHYLTRANSFERASE SPOU TYPE DOMAIN-CONTAINING PROTEIN"/>
    <property type="match status" value="1"/>
</dbReference>
<feature type="domain" description="tRNA/rRNA methyltransferase SpoU type" evidence="7">
    <location>
        <begin position="159"/>
        <end position="300"/>
    </location>
</feature>
<comment type="caution">
    <text evidence="8">The sequence shown here is derived from an EMBL/GenBank/DDBJ whole genome shotgun (WGS) entry which is preliminary data.</text>
</comment>
<reference evidence="9" key="1">
    <citation type="journal article" date="2016" name="Nature">
        <title>The genome of the seagrass Zostera marina reveals angiosperm adaptation to the sea.</title>
        <authorList>
            <person name="Olsen J.L."/>
            <person name="Rouze P."/>
            <person name="Verhelst B."/>
            <person name="Lin Y.-C."/>
            <person name="Bayer T."/>
            <person name="Collen J."/>
            <person name="Dattolo E."/>
            <person name="De Paoli E."/>
            <person name="Dittami S."/>
            <person name="Maumus F."/>
            <person name="Michel G."/>
            <person name="Kersting A."/>
            <person name="Lauritano C."/>
            <person name="Lohaus R."/>
            <person name="Toepel M."/>
            <person name="Tonon T."/>
            <person name="Vanneste K."/>
            <person name="Amirebrahimi M."/>
            <person name="Brakel J."/>
            <person name="Bostroem C."/>
            <person name="Chovatia M."/>
            <person name="Grimwood J."/>
            <person name="Jenkins J.W."/>
            <person name="Jueterbock A."/>
            <person name="Mraz A."/>
            <person name="Stam W.T."/>
            <person name="Tice H."/>
            <person name="Bornberg-Bauer E."/>
            <person name="Green P.J."/>
            <person name="Pearson G.A."/>
            <person name="Procaccini G."/>
            <person name="Duarte C.M."/>
            <person name="Schmutz J."/>
            <person name="Reusch T.B.H."/>
            <person name="Van de Peer Y."/>
        </authorList>
    </citation>
    <scope>NUCLEOTIDE SEQUENCE [LARGE SCALE GENOMIC DNA]</scope>
    <source>
        <strain evidence="9">cv. Finnish</strain>
    </source>
</reference>
<dbReference type="PANTHER" id="PTHR43453">
    <property type="entry name" value="RRNA METHYLASE-LIKE"/>
    <property type="match status" value="1"/>
</dbReference>
<dbReference type="FunFam" id="3.40.1280.10:FF:000016">
    <property type="entry name" value="rRNA methylase-like protein"/>
    <property type="match status" value="1"/>
</dbReference>
<keyword evidence="1" id="KW-0820">tRNA-binding</keyword>
<evidence type="ECO:0000256" key="5">
    <source>
        <dbReference type="ARBA" id="ARBA00022694"/>
    </source>
</evidence>
<name>A0A0K9NY46_ZOSMR</name>